<dbReference type="InterPro" id="IPR013108">
    <property type="entry name" value="Amidohydro_3"/>
</dbReference>
<dbReference type="EMBL" id="FBYC01000001">
    <property type="protein sequence ID" value="CUX79564.1"/>
    <property type="molecule type" value="Genomic_DNA"/>
</dbReference>
<dbReference type="EC" id="3.6.1.63" evidence="3"/>
<dbReference type="RefSeq" id="WP_072244349.1">
    <property type="nucleotide sequence ID" value="NZ_FBYC01000001.1"/>
</dbReference>
<dbReference type="OrthoDB" id="9785413at2"/>
<dbReference type="GO" id="GO:0019700">
    <property type="term" value="P:organic phosphonate catabolic process"/>
    <property type="evidence" value="ECO:0007669"/>
    <property type="project" value="InterPro"/>
</dbReference>
<keyword evidence="5" id="KW-1185">Reference proteome</keyword>
<dbReference type="Proteomes" id="UP000050413">
    <property type="component" value="Unassembled WGS sequence"/>
</dbReference>
<dbReference type="PANTHER" id="PTHR43135:SF3">
    <property type="entry name" value="ALPHA-D-RIBOSE 1-METHYLPHOSPHONATE 5-TRIPHOSPHATE DIPHOSPHATASE"/>
    <property type="match status" value="1"/>
</dbReference>
<reference evidence="2 5" key="2">
    <citation type="submission" date="2016-01" db="EMBL/GenBank/DDBJ databases">
        <authorList>
            <person name="Varghese N."/>
        </authorList>
    </citation>
    <scope>NUCLEOTIDE SEQUENCE [LARGE SCALE GENOMIC DNA]</scope>
    <source>
        <strain evidence="2 5">HL-91</strain>
    </source>
</reference>
<dbReference type="Pfam" id="PF07969">
    <property type="entry name" value="Amidohydro_3"/>
    <property type="match status" value="1"/>
</dbReference>
<dbReference type="GO" id="GO:0016810">
    <property type="term" value="F:hydrolase activity, acting on carbon-nitrogen (but not peptide) bonds"/>
    <property type="evidence" value="ECO:0007669"/>
    <property type="project" value="InterPro"/>
</dbReference>
<organism evidence="3 4">
    <name type="scientific">Roseibaca calidilacus</name>
    <dbReference type="NCBI Taxonomy" id="1666912"/>
    <lineage>
        <taxon>Bacteria</taxon>
        <taxon>Pseudomonadati</taxon>
        <taxon>Pseudomonadota</taxon>
        <taxon>Alphaproteobacteria</taxon>
        <taxon>Rhodobacterales</taxon>
        <taxon>Paracoccaceae</taxon>
        <taxon>Roseinatronobacter</taxon>
    </lineage>
</organism>
<evidence type="ECO:0000313" key="2">
    <source>
        <dbReference type="EMBL" id="CUX79564.1"/>
    </source>
</evidence>
<feature type="domain" description="Amidohydrolase 3" evidence="1">
    <location>
        <begin position="315"/>
        <end position="365"/>
    </location>
</feature>
<dbReference type="Gene3D" id="3.20.20.140">
    <property type="entry name" value="Metal-dependent hydrolases"/>
    <property type="match status" value="1"/>
</dbReference>
<accession>A0A0P7W632</accession>
<dbReference type="AlphaFoldDB" id="A0A0P7W632"/>
<dbReference type="STRING" id="1666912.Ga0058931_0247"/>
<dbReference type="InterPro" id="IPR011059">
    <property type="entry name" value="Metal-dep_hydrolase_composite"/>
</dbReference>
<dbReference type="NCBIfam" id="NF011990">
    <property type="entry name" value="PRK15446.2-6"/>
    <property type="match status" value="1"/>
</dbReference>
<gene>
    <name evidence="3" type="primary">phnM</name>
    <name evidence="2" type="ORF">Ga0058931_0247</name>
    <name evidence="3" type="ORF">HLUCCA05_08295</name>
</gene>
<dbReference type="Proteomes" id="UP000182045">
    <property type="component" value="Unassembled WGS sequence"/>
</dbReference>
<dbReference type="SUPFAM" id="SSF51338">
    <property type="entry name" value="Composite domain of metallo-dependent hydrolases"/>
    <property type="match status" value="1"/>
</dbReference>
<evidence type="ECO:0000259" key="1">
    <source>
        <dbReference type="Pfam" id="PF07969"/>
    </source>
</evidence>
<evidence type="ECO:0000313" key="5">
    <source>
        <dbReference type="Proteomes" id="UP000182045"/>
    </source>
</evidence>
<dbReference type="InterPro" id="IPR032466">
    <property type="entry name" value="Metal_Hydrolase"/>
</dbReference>
<dbReference type="EMBL" id="LJSG01000012">
    <property type="protein sequence ID" value="KPP92270.1"/>
    <property type="molecule type" value="Genomic_DNA"/>
</dbReference>
<dbReference type="SUPFAM" id="SSF51556">
    <property type="entry name" value="Metallo-dependent hydrolases"/>
    <property type="match status" value="1"/>
</dbReference>
<dbReference type="PATRIC" id="fig|1666912.4.peg.798"/>
<keyword evidence="3" id="KW-0378">Hydrolase</keyword>
<comment type="caution">
    <text evidence="3">The sequence shown here is derived from an EMBL/GenBank/DDBJ whole genome shotgun (WGS) entry which is preliminary data.</text>
</comment>
<dbReference type="InterPro" id="IPR051781">
    <property type="entry name" value="Metallo-dep_Hydrolase"/>
</dbReference>
<dbReference type="Gene3D" id="2.30.40.10">
    <property type="entry name" value="Urease, subunit C, domain 1"/>
    <property type="match status" value="1"/>
</dbReference>
<dbReference type="PANTHER" id="PTHR43135">
    <property type="entry name" value="ALPHA-D-RIBOSE 1-METHYLPHOSPHONATE 5-TRIPHOSPHATE DIPHOSPHATASE"/>
    <property type="match status" value="1"/>
</dbReference>
<dbReference type="InterPro" id="IPR012696">
    <property type="entry name" value="PhnM"/>
</dbReference>
<evidence type="ECO:0000313" key="4">
    <source>
        <dbReference type="Proteomes" id="UP000050413"/>
    </source>
</evidence>
<sequence>MTTLPDLRLTGALCLVGSTLEDTDIALSGEQIVAPSTQMQTLDLTGYWVLPGIVDLHGDGFERHIRPRPSAPFDKRAALLAADTELACQGVTTAWFAQSWSWEGGARSPDEAVALLDARRQIAQRLGTDIRIQLRFETHMPRDHAALMAVVREYHLDYIVFNNHLPEALDMARNKPDRFAIWAGSNGHTPDTLLAIVEEAHKADPDIPAFLTGLAADLVAAGVTLGSHDDPDPETRAFFRGIGAQVCEFPTSVAAAQAARDAGEPVLMGAPNIVRGGSQSGNIAAMDLVEEGLCDALISDYYIPALAQAAWAIADARALSFAHAWEMISTAPARIMGLTDRGQLRPGQRADLVVMNPNTRRIEATIAGGRIQHATRDVARRLIAPAYSVMAAQ</sequence>
<dbReference type="PIRSF" id="PIRSF038971">
    <property type="entry name" value="PhnM"/>
    <property type="match status" value="1"/>
</dbReference>
<evidence type="ECO:0000313" key="3">
    <source>
        <dbReference type="EMBL" id="KPP92270.1"/>
    </source>
</evidence>
<name>A0A0P7W632_9RHOB</name>
<dbReference type="NCBIfam" id="NF011987">
    <property type="entry name" value="PRK15446.2-3"/>
    <property type="match status" value="1"/>
</dbReference>
<proteinExistence type="predicted"/>
<protein>
    <submittedName>
        <fullName evidence="3">Alpha-D-ribose 1-methylphosphonate 5-triphosphate diphosphatase</fullName>
        <ecNumber evidence="3">3.6.1.63</ecNumber>
    </submittedName>
</protein>
<reference evidence="3 4" key="1">
    <citation type="submission" date="2015-09" db="EMBL/GenBank/DDBJ databases">
        <title>Identification and resolution of microdiversity through metagenomic sequencing of parallel consortia.</title>
        <authorList>
            <person name="Nelson W.C."/>
            <person name="Romine M.F."/>
            <person name="Lindemann S.R."/>
        </authorList>
    </citation>
    <scope>NUCLEOTIDE SEQUENCE [LARGE SCALE GENOMIC DNA]</scope>
    <source>
        <strain evidence="3">HL-91</strain>
    </source>
</reference>